<dbReference type="InterPro" id="IPR055342">
    <property type="entry name" value="MreC_beta-barrel_core"/>
</dbReference>
<dbReference type="Gene3D" id="2.40.10.350">
    <property type="entry name" value="Rod shape-determining protein MreC, domain 2"/>
    <property type="match status" value="1"/>
</dbReference>
<dbReference type="PANTHER" id="PTHR34138">
    <property type="entry name" value="CELL SHAPE-DETERMINING PROTEIN MREC"/>
    <property type="match status" value="1"/>
</dbReference>
<evidence type="ECO:0000256" key="2">
    <source>
        <dbReference type="ARBA" id="ARBA00013855"/>
    </source>
</evidence>
<comment type="function">
    <text evidence="5">Involved in formation and maintenance of cell shape.</text>
</comment>
<proteinExistence type="inferred from homology"/>
<feature type="domain" description="Rod shape-determining protein MreC beta-barrel core" evidence="7">
    <location>
        <begin position="121"/>
        <end position="279"/>
    </location>
</feature>
<evidence type="ECO:0000259" key="7">
    <source>
        <dbReference type="Pfam" id="PF04085"/>
    </source>
</evidence>
<evidence type="ECO:0000256" key="3">
    <source>
        <dbReference type="ARBA" id="ARBA00022960"/>
    </source>
</evidence>
<sequence length="289" mass="29888">MNDPSARRRRRLVLAALVVVSLILLTAAFGSAGGGTTGGVAGPLVDGASTIVKPVRDLVNWVGDTADAKQEVADRKREANQLRAENARLLDRLRRIPKLAQLQELDDRLQLSRAAPVAADVIVQSPSQWALTVTIDRGSNDGISVGDPVIGADADNAGLVGFVRNARGGQAVVALLPDQSVAIGARLAGKDPIGIITGAGAGTTTDLELSDIPSTVAINPGMLVTTSGSARNAGELASLAPPGIPIGRVTSVDQAKEDDQVAHVRPLVALRSLETVRVLTQSVNGNRPQ</sequence>
<keyword evidence="3 5" id="KW-0133">Cell shape</keyword>
<evidence type="ECO:0000313" key="9">
    <source>
        <dbReference type="Proteomes" id="UP000005143"/>
    </source>
</evidence>
<gene>
    <name evidence="8" type="ORF">PAI11_31620</name>
</gene>
<protein>
    <recommendedName>
        <fullName evidence="2 5">Cell shape-determining protein MreC</fullName>
    </recommendedName>
    <alternativeName>
        <fullName evidence="4 5">Cell shape protein MreC</fullName>
    </alternativeName>
</protein>
<dbReference type="GO" id="GO:0008360">
    <property type="term" value="P:regulation of cell shape"/>
    <property type="evidence" value="ECO:0007669"/>
    <property type="project" value="UniProtKB-KW"/>
</dbReference>
<dbReference type="InterPro" id="IPR007221">
    <property type="entry name" value="MreC"/>
</dbReference>
<evidence type="ECO:0000256" key="1">
    <source>
        <dbReference type="ARBA" id="ARBA00009369"/>
    </source>
</evidence>
<organism evidence="8 9">
    <name type="scientific">Patulibacter medicamentivorans</name>
    <dbReference type="NCBI Taxonomy" id="1097667"/>
    <lineage>
        <taxon>Bacteria</taxon>
        <taxon>Bacillati</taxon>
        <taxon>Actinomycetota</taxon>
        <taxon>Thermoleophilia</taxon>
        <taxon>Solirubrobacterales</taxon>
        <taxon>Patulibacteraceae</taxon>
        <taxon>Patulibacter</taxon>
    </lineage>
</organism>
<dbReference type="InterPro" id="IPR042175">
    <property type="entry name" value="Cell/Rod_MreC_2"/>
</dbReference>
<evidence type="ECO:0000256" key="5">
    <source>
        <dbReference type="PIRNR" id="PIRNR038471"/>
    </source>
</evidence>
<accession>H0E8K1</accession>
<dbReference type="PIRSF" id="PIRSF038471">
    <property type="entry name" value="MreC"/>
    <property type="match status" value="1"/>
</dbReference>
<dbReference type="InterPro" id="IPR042177">
    <property type="entry name" value="Cell/Rod_1"/>
</dbReference>
<evidence type="ECO:0000256" key="4">
    <source>
        <dbReference type="ARBA" id="ARBA00032089"/>
    </source>
</evidence>
<feature type="coiled-coil region" evidence="6">
    <location>
        <begin position="65"/>
        <end position="92"/>
    </location>
</feature>
<dbReference type="Gene3D" id="2.40.10.340">
    <property type="entry name" value="Rod shape-determining protein MreC, domain 1"/>
    <property type="match status" value="1"/>
</dbReference>
<dbReference type="AlphaFoldDB" id="H0E8K1"/>
<dbReference type="PANTHER" id="PTHR34138:SF1">
    <property type="entry name" value="CELL SHAPE-DETERMINING PROTEIN MREC"/>
    <property type="match status" value="1"/>
</dbReference>
<comment type="caution">
    <text evidence="8">The sequence shown here is derived from an EMBL/GenBank/DDBJ whole genome shotgun (WGS) entry which is preliminary data.</text>
</comment>
<reference evidence="8 9" key="1">
    <citation type="journal article" date="2013" name="Biodegradation">
        <title>Quantitative proteomic analysis of ibuprofen-degrading Patulibacter sp. strain I11.</title>
        <authorList>
            <person name="Almeida B."/>
            <person name="Kjeldal H."/>
            <person name="Lolas I."/>
            <person name="Knudsen A.D."/>
            <person name="Carvalho G."/>
            <person name="Nielsen K.L."/>
            <person name="Barreto Crespo M.T."/>
            <person name="Stensballe A."/>
            <person name="Nielsen J.L."/>
        </authorList>
    </citation>
    <scope>NUCLEOTIDE SEQUENCE [LARGE SCALE GENOMIC DNA]</scope>
    <source>
        <strain evidence="8 9">I11</strain>
    </source>
</reference>
<keyword evidence="6" id="KW-0175">Coiled coil</keyword>
<evidence type="ECO:0000256" key="6">
    <source>
        <dbReference type="SAM" id="Coils"/>
    </source>
</evidence>
<keyword evidence="9" id="KW-1185">Reference proteome</keyword>
<dbReference type="OrthoDB" id="5242627at2"/>
<comment type="similarity">
    <text evidence="1 5">Belongs to the MreC family.</text>
</comment>
<evidence type="ECO:0000313" key="8">
    <source>
        <dbReference type="EMBL" id="EHN10001.1"/>
    </source>
</evidence>
<dbReference type="RefSeq" id="WP_007576962.1">
    <property type="nucleotide sequence ID" value="NZ_AGUD01000244.1"/>
</dbReference>
<dbReference type="Proteomes" id="UP000005143">
    <property type="component" value="Unassembled WGS sequence"/>
</dbReference>
<dbReference type="EMBL" id="AGUD01000244">
    <property type="protein sequence ID" value="EHN10001.1"/>
    <property type="molecule type" value="Genomic_DNA"/>
</dbReference>
<name>H0E8K1_9ACTN</name>
<dbReference type="Pfam" id="PF04085">
    <property type="entry name" value="MreC"/>
    <property type="match status" value="1"/>
</dbReference>
<dbReference type="GO" id="GO:0005886">
    <property type="term" value="C:plasma membrane"/>
    <property type="evidence" value="ECO:0007669"/>
    <property type="project" value="TreeGrafter"/>
</dbReference>